<dbReference type="EMBL" id="QGNW01000261">
    <property type="protein sequence ID" value="RVW80734.1"/>
    <property type="molecule type" value="Genomic_DNA"/>
</dbReference>
<organism evidence="1 2">
    <name type="scientific">Vitis vinifera</name>
    <name type="common">Grape</name>
    <dbReference type="NCBI Taxonomy" id="29760"/>
    <lineage>
        <taxon>Eukaryota</taxon>
        <taxon>Viridiplantae</taxon>
        <taxon>Streptophyta</taxon>
        <taxon>Embryophyta</taxon>
        <taxon>Tracheophyta</taxon>
        <taxon>Spermatophyta</taxon>
        <taxon>Magnoliopsida</taxon>
        <taxon>eudicotyledons</taxon>
        <taxon>Gunneridae</taxon>
        <taxon>Pentapetalae</taxon>
        <taxon>rosids</taxon>
        <taxon>Vitales</taxon>
        <taxon>Vitaceae</taxon>
        <taxon>Viteae</taxon>
        <taxon>Vitis</taxon>
    </lineage>
</organism>
<sequence length="220" mass="24202">MPSGIHQLNPSLAMLIGFHHAALNAIVENNGPTNDNNNATEMGARNESIQVIVARTEVTCLQLKAAQNQMNNLIVAYGHDLIALKNLQPSPSIPVDEDFQPFENMTDAVEPIIERPVDEATIEGGDDGGPSNYWTPCDQTTDALLSGHNDLDLVETVVVMAFNAPKSLIQHRKLLKTLRAIYTKPLVGRVRKVLEMPRDVHTSLHYGGIHKRSPGLSREF</sequence>
<protein>
    <submittedName>
        <fullName evidence="1">Uncharacterized protein</fullName>
    </submittedName>
</protein>
<accession>A0A438H862</accession>
<dbReference type="AlphaFoldDB" id="A0A438H862"/>
<proteinExistence type="predicted"/>
<evidence type="ECO:0000313" key="2">
    <source>
        <dbReference type="Proteomes" id="UP000288805"/>
    </source>
</evidence>
<evidence type="ECO:0000313" key="1">
    <source>
        <dbReference type="EMBL" id="RVW80734.1"/>
    </source>
</evidence>
<name>A0A438H862_VITVI</name>
<comment type="caution">
    <text evidence="1">The sequence shown here is derived from an EMBL/GenBank/DDBJ whole genome shotgun (WGS) entry which is preliminary data.</text>
</comment>
<gene>
    <name evidence="1" type="ORF">CK203_050719</name>
</gene>
<dbReference type="Proteomes" id="UP000288805">
    <property type="component" value="Unassembled WGS sequence"/>
</dbReference>
<reference evidence="1 2" key="1">
    <citation type="journal article" date="2018" name="PLoS Genet.">
        <title>Population sequencing reveals clonal diversity and ancestral inbreeding in the grapevine cultivar Chardonnay.</title>
        <authorList>
            <person name="Roach M.J."/>
            <person name="Johnson D.L."/>
            <person name="Bohlmann J."/>
            <person name="van Vuuren H.J."/>
            <person name="Jones S.J."/>
            <person name="Pretorius I.S."/>
            <person name="Schmidt S.A."/>
            <person name="Borneman A.R."/>
        </authorList>
    </citation>
    <scope>NUCLEOTIDE SEQUENCE [LARGE SCALE GENOMIC DNA]</scope>
    <source>
        <strain evidence="2">cv. Chardonnay</strain>
        <tissue evidence="1">Leaf</tissue>
    </source>
</reference>